<reference evidence="1" key="1">
    <citation type="submission" date="2014-09" db="EMBL/GenBank/DDBJ databases">
        <authorList>
            <person name="Magalhaes I.L.F."/>
            <person name="Oliveira U."/>
            <person name="Santos F.R."/>
            <person name="Vidigal T.H.D.A."/>
            <person name="Brescovit A.D."/>
            <person name="Santos A.J."/>
        </authorList>
    </citation>
    <scope>NUCLEOTIDE SEQUENCE</scope>
    <source>
        <tissue evidence="1">Shoot tissue taken approximately 20 cm above the soil surface</tissue>
    </source>
</reference>
<name>A0A0A9G0G1_ARUDO</name>
<sequence length="20" mass="2304">MYAYKISLTTCYVPLPGYGY</sequence>
<protein>
    <submittedName>
        <fullName evidence="1">Uncharacterized protein</fullName>
    </submittedName>
</protein>
<dbReference type="EMBL" id="GBRH01179889">
    <property type="protein sequence ID" value="JAE18007.1"/>
    <property type="molecule type" value="Transcribed_RNA"/>
</dbReference>
<reference evidence="1" key="2">
    <citation type="journal article" date="2015" name="Data Brief">
        <title>Shoot transcriptome of the giant reed, Arundo donax.</title>
        <authorList>
            <person name="Barrero R.A."/>
            <person name="Guerrero F.D."/>
            <person name="Moolhuijzen P."/>
            <person name="Goolsby J.A."/>
            <person name="Tidwell J."/>
            <person name="Bellgard S.E."/>
            <person name="Bellgard M.I."/>
        </authorList>
    </citation>
    <scope>NUCLEOTIDE SEQUENCE</scope>
    <source>
        <tissue evidence="1">Shoot tissue taken approximately 20 cm above the soil surface</tissue>
    </source>
</reference>
<accession>A0A0A9G0G1</accession>
<dbReference type="AlphaFoldDB" id="A0A0A9G0G1"/>
<proteinExistence type="predicted"/>
<organism evidence="1">
    <name type="scientific">Arundo donax</name>
    <name type="common">Giant reed</name>
    <name type="synonym">Donax arundinaceus</name>
    <dbReference type="NCBI Taxonomy" id="35708"/>
    <lineage>
        <taxon>Eukaryota</taxon>
        <taxon>Viridiplantae</taxon>
        <taxon>Streptophyta</taxon>
        <taxon>Embryophyta</taxon>
        <taxon>Tracheophyta</taxon>
        <taxon>Spermatophyta</taxon>
        <taxon>Magnoliopsida</taxon>
        <taxon>Liliopsida</taxon>
        <taxon>Poales</taxon>
        <taxon>Poaceae</taxon>
        <taxon>PACMAD clade</taxon>
        <taxon>Arundinoideae</taxon>
        <taxon>Arundineae</taxon>
        <taxon>Arundo</taxon>
    </lineage>
</organism>
<evidence type="ECO:0000313" key="1">
    <source>
        <dbReference type="EMBL" id="JAE18007.1"/>
    </source>
</evidence>